<evidence type="ECO:0000313" key="3">
    <source>
        <dbReference type="EMBL" id="TDT16082.1"/>
    </source>
</evidence>
<evidence type="ECO:0000313" key="4">
    <source>
        <dbReference type="Proteomes" id="UP000294558"/>
    </source>
</evidence>
<dbReference type="GO" id="GO:0016787">
    <property type="term" value="F:hydrolase activity"/>
    <property type="evidence" value="ECO:0007669"/>
    <property type="project" value="UniProtKB-KW"/>
</dbReference>
<feature type="domain" description="Amidohydrolase-related" evidence="2">
    <location>
        <begin position="128"/>
        <end position="389"/>
    </location>
</feature>
<comment type="caution">
    <text evidence="3">The sequence shown here is derived from an EMBL/GenBank/DDBJ whole genome shotgun (WGS) entry which is preliminary data.</text>
</comment>
<accession>A0A4R7HXY8</accession>
<reference evidence="3 4" key="1">
    <citation type="submission" date="2019-03" db="EMBL/GenBank/DDBJ databases">
        <title>Sequencing the genomes of 1000 actinobacteria strains.</title>
        <authorList>
            <person name="Klenk H.-P."/>
        </authorList>
    </citation>
    <scope>NUCLEOTIDE SEQUENCE [LARGE SCALE GENOMIC DNA]</scope>
    <source>
        <strain evidence="3 4">DSM 18936</strain>
    </source>
</reference>
<dbReference type="GO" id="GO:0019748">
    <property type="term" value="P:secondary metabolic process"/>
    <property type="evidence" value="ECO:0007669"/>
    <property type="project" value="TreeGrafter"/>
</dbReference>
<evidence type="ECO:0000256" key="1">
    <source>
        <dbReference type="ARBA" id="ARBA00023239"/>
    </source>
</evidence>
<keyword evidence="3" id="KW-0378">Hydrolase</keyword>
<dbReference type="PANTHER" id="PTHR21240:SF28">
    <property type="entry name" value="ISO-OROTATE DECARBOXYLASE (EUROFUNG)"/>
    <property type="match status" value="1"/>
</dbReference>
<name>A0A4R7HXY8_9ACTN</name>
<protein>
    <submittedName>
        <fullName evidence="3">Putative TIM-barrel fold metal-dependent hydrolase</fullName>
    </submittedName>
</protein>
<dbReference type="EMBL" id="SOAU01000001">
    <property type="protein sequence ID" value="TDT16082.1"/>
    <property type="molecule type" value="Genomic_DNA"/>
</dbReference>
<dbReference type="PANTHER" id="PTHR21240">
    <property type="entry name" value="2-AMINO-3-CARBOXYLMUCONATE-6-SEMIALDEHYDE DECARBOXYLASE"/>
    <property type="match status" value="1"/>
</dbReference>
<organism evidence="3 4">
    <name type="scientific">Ilumatobacter fluminis</name>
    <dbReference type="NCBI Taxonomy" id="467091"/>
    <lineage>
        <taxon>Bacteria</taxon>
        <taxon>Bacillati</taxon>
        <taxon>Actinomycetota</taxon>
        <taxon>Acidimicrobiia</taxon>
        <taxon>Acidimicrobiales</taxon>
        <taxon>Ilumatobacteraceae</taxon>
        <taxon>Ilumatobacter</taxon>
    </lineage>
</organism>
<dbReference type="RefSeq" id="WP_133868483.1">
    <property type="nucleotide sequence ID" value="NZ_JAVJPS010000040.1"/>
</dbReference>
<dbReference type="GO" id="GO:0016831">
    <property type="term" value="F:carboxy-lyase activity"/>
    <property type="evidence" value="ECO:0007669"/>
    <property type="project" value="InterPro"/>
</dbReference>
<sequence>MAYNSTGLVVHDADAHIMETPTWLYDHADPAIRDRIEILSYPGGNELQQSDDLLERRDDLTAAFDRLADTHRSDEYRAVEADEIMLRKNFAATGSFLADDRPRALDLLGFASQLVFNTFHNSRLFEWEHSGDRDLAIGAARAHNRAMAEFCSVDQRLLSTMYVPLAYIDEAAELAAEAIEMGAGALLVASGCPPSHSPSHVGLDRVWAAAQEAGVPIVFHVGGTGQLLDPHYFDNGLPVPPDFHGGEENFRSVDYMAIPGPPAQTLATMLFDGVFERFPTLQIGVIEQGAIWVPSWMRQMESAFEAFARHEERLQTLSMRPSEYVRRQMKFTPYPTEDVGWIIDQAGVETVLFSSDYPHVEGGRRPIERFERSMEGCSEADRHAFYHDNFVDLMGGRVPEPVG</sequence>
<proteinExistence type="predicted"/>
<dbReference type="Proteomes" id="UP000294558">
    <property type="component" value="Unassembled WGS sequence"/>
</dbReference>
<dbReference type="AlphaFoldDB" id="A0A4R7HXY8"/>
<dbReference type="Pfam" id="PF04909">
    <property type="entry name" value="Amidohydro_2"/>
    <property type="match status" value="1"/>
</dbReference>
<gene>
    <name evidence="3" type="ORF">BDK89_1664</name>
</gene>
<dbReference type="InterPro" id="IPR032465">
    <property type="entry name" value="ACMSD"/>
</dbReference>
<keyword evidence="1" id="KW-0456">Lyase</keyword>
<dbReference type="Gene3D" id="3.20.20.140">
    <property type="entry name" value="Metal-dependent hydrolases"/>
    <property type="match status" value="1"/>
</dbReference>
<dbReference type="GO" id="GO:0005737">
    <property type="term" value="C:cytoplasm"/>
    <property type="evidence" value="ECO:0007669"/>
    <property type="project" value="TreeGrafter"/>
</dbReference>
<dbReference type="OrthoDB" id="8673349at2"/>
<dbReference type="InterPro" id="IPR032466">
    <property type="entry name" value="Metal_Hydrolase"/>
</dbReference>
<dbReference type="InterPro" id="IPR006680">
    <property type="entry name" value="Amidohydro-rel"/>
</dbReference>
<dbReference type="SUPFAM" id="SSF51556">
    <property type="entry name" value="Metallo-dependent hydrolases"/>
    <property type="match status" value="1"/>
</dbReference>
<evidence type="ECO:0000259" key="2">
    <source>
        <dbReference type="Pfam" id="PF04909"/>
    </source>
</evidence>
<keyword evidence="4" id="KW-1185">Reference proteome</keyword>